<dbReference type="Proteomes" id="UP000812961">
    <property type="component" value="Unassembled WGS sequence"/>
</dbReference>
<gene>
    <name evidence="1" type="ORF">K1Y79_21755</name>
</gene>
<keyword evidence="2" id="KW-1185">Reference proteome</keyword>
<proteinExistence type="predicted"/>
<organism evidence="1 2">
    <name type="scientific">Chitinophaga rhizophila</name>
    <dbReference type="NCBI Taxonomy" id="2866212"/>
    <lineage>
        <taxon>Bacteria</taxon>
        <taxon>Pseudomonadati</taxon>
        <taxon>Bacteroidota</taxon>
        <taxon>Chitinophagia</taxon>
        <taxon>Chitinophagales</taxon>
        <taxon>Chitinophagaceae</taxon>
        <taxon>Chitinophaga</taxon>
    </lineage>
</organism>
<name>A0ABS7GHS1_9BACT</name>
<evidence type="ECO:0000313" key="1">
    <source>
        <dbReference type="EMBL" id="MBW8686976.1"/>
    </source>
</evidence>
<dbReference type="RefSeq" id="WP_220252304.1">
    <property type="nucleotide sequence ID" value="NZ_JAICCF010000004.1"/>
</dbReference>
<sequence length="68" mass="7952">MQEEISIPFEEIELKESDIKVVFSQCNVAEYFFEIGMTLWDTSNQILGKYVYVEDDKGNVVDDSLVFY</sequence>
<comment type="caution">
    <text evidence="1">The sequence shown here is derived from an EMBL/GenBank/DDBJ whole genome shotgun (WGS) entry which is preliminary data.</text>
</comment>
<reference evidence="1 2" key="1">
    <citation type="submission" date="2021-08" db="EMBL/GenBank/DDBJ databases">
        <title>The genome sequence of Chitinophaga sp. B61.</title>
        <authorList>
            <person name="Zhang X."/>
        </authorList>
    </citation>
    <scope>NUCLEOTIDE SEQUENCE [LARGE SCALE GENOMIC DNA]</scope>
    <source>
        <strain evidence="1 2">B61</strain>
    </source>
</reference>
<accession>A0ABS7GHS1</accession>
<evidence type="ECO:0000313" key="2">
    <source>
        <dbReference type="Proteomes" id="UP000812961"/>
    </source>
</evidence>
<dbReference type="EMBL" id="JAICCF010000004">
    <property type="protein sequence ID" value="MBW8686976.1"/>
    <property type="molecule type" value="Genomic_DNA"/>
</dbReference>
<protein>
    <submittedName>
        <fullName evidence="1">Uncharacterized protein</fullName>
    </submittedName>
</protein>